<accession>A0ABR5T8D0</accession>
<dbReference type="EMBL" id="LNJQ01000003">
    <property type="protein sequence ID" value="KWZ39565.1"/>
    <property type="molecule type" value="Genomic_DNA"/>
</dbReference>
<proteinExistence type="predicted"/>
<sequence length="107" mass="11831">MSSFAHLLDSADTHALPRPAVDLLHKINSDSDADRIELIMQFVASSVHPDYVFNISMLSVLPAEYKAAVTAYFVMFVSGELTLPQQATILRMVGLYFADSARSRTSH</sequence>
<evidence type="ECO:0000313" key="1">
    <source>
        <dbReference type="EMBL" id="KWZ39565.1"/>
    </source>
</evidence>
<dbReference type="Proteomes" id="UP000070255">
    <property type="component" value="Unassembled WGS sequence"/>
</dbReference>
<evidence type="ECO:0000313" key="2">
    <source>
        <dbReference type="Proteomes" id="UP000070255"/>
    </source>
</evidence>
<organism evidence="1 2">
    <name type="scientific">Burkholderia savannae</name>
    <dbReference type="NCBI Taxonomy" id="1637837"/>
    <lineage>
        <taxon>Bacteria</taxon>
        <taxon>Pseudomonadati</taxon>
        <taxon>Pseudomonadota</taxon>
        <taxon>Betaproteobacteria</taxon>
        <taxon>Burkholderiales</taxon>
        <taxon>Burkholderiaceae</taxon>
        <taxon>Burkholderia</taxon>
        <taxon>pseudomallei group</taxon>
    </lineage>
</organism>
<comment type="caution">
    <text evidence="1">The sequence shown here is derived from an EMBL/GenBank/DDBJ whole genome shotgun (WGS) entry which is preliminary data.</text>
</comment>
<reference evidence="1 2" key="1">
    <citation type="submission" date="2015-11" db="EMBL/GenBank/DDBJ databases">
        <authorList>
            <person name="Sahl J."/>
            <person name="Wagner D."/>
            <person name="Keim P."/>
        </authorList>
    </citation>
    <scope>NUCLEOTIDE SEQUENCE [LARGE SCALE GENOMIC DNA]</scope>
    <source>
        <strain evidence="1 2">BDU18</strain>
    </source>
</reference>
<gene>
    <name evidence="1" type="ORF">WS72_19350</name>
</gene>
<protein>
    <submittedName>
        <fullName evidence="1">Uncharacterized protein</fullName>
    </submittedName>
</protein>
<name>A0ABR5T8D0_9BURK</name>
<keyword evidence="2" id="KW-1185">Reference proteome</keyword>